<sequence length="554" mass="60255">MTPPATTTVTTDRQPATSTTTRTTGQGSSSTSGATENAPALGAVLQQLLAAVERLDTRVGSIEAAAAASGGSPPPATPRPAASVARPPTERAPTASARRAGPPPDPDDSGDDDSSGSDGGGDTRRATTARSRRDERERSRRRNLKDLELPTFTPSPNVLVSTWIDRVDLTLKGAAQSDRGTWSYEELFYILGNKLMDSASRWWVVMNRKWRNSERTWTNLKAGLLRRYGERLDVSAAEWRVNQRIMMPGETYADFAAGLRDTTGRNRVEERVLLAQFYRCLSLTVRQLVKQRDPETLEEAVDHATEINDTNANVAKGMQNIGQPFATAPWPCMVSMNGTAGQMLVVPGVTGTGIMVDDTTAGTVQPGIAGGDASTMALFTNPQGIWKDYTGCRTERPDVEREVLGRTSKEGTQDQENKGRASNRSVRAAARADKKAKVMRAAVAIDTSEEESEEMSGEDEENERPPPRKRTRRSGAVNQVSDSKQQTDAASRRRRGEWANGGSSGFRKESKCYACGKPGHFADRCPDPEAKADNDAYLATRRTTTKEKENGDRA</sequence>
<feature type="compositionally biased region" description="Low complexity" evidence="2">
    <location>
        <begin position="420"/>
        <end position="429"/>
    </location>
</feature>
<dbReference type="PROSITE" id="PS50158">
    <property type="entry name" value="ZF_CCHC"/>
    <property type="match status" value="1"/>
</dbReference>
<dbReference type="SMART" id="SM00343">
    <property type="entry name" value="ZnF_C2HC"/>
    <property type="match status" value="1"/>
</dbReference>
<dbReference type="EMBL" id="QXFU01000096">
    <property type="protein sequence ID" value="KAE9044511.1"/>
    <property type="molecule type" value="Genomic_DNA"/>
</dbReference>
<proteinExistence type="predicted"/>
<evidence type="ECO:0000313" key="4">
    <source>
        <dbReference type="EMBL" id="KAE9044511.1"/>
    </source>
</evidence>
<dbReference type="Gene3D" id="4.10.60.10">
    <property type="entry name" value="Zinc finger, CCHC-type"/>
    <property type="match status" value="1"/>
</dbReference>
<dbReference type="InterPro" id="IPR001878">
    <property type="entry name" value="Znf_CCHC"/>
</dbReference>
<evidence type="ECO:0000256" key="2">
    <source>
        <dbReference type="SAM" id="MobiDB-lite"/>
    </source>
</evidence>
<dbReference type="InterPro" id="IPR036875">
    <property type="entry name" value="Znf_CCHC_sf"/>
</dbReference>
<protein>
    <recommendedName>
        <fullName evidence="3">CCHC-type domain-containing protein</fullName>
    </recommendedName>
</protein>
<reference evidence="4 7" key="1">
    <citation type="submission" date="2018-09" db="EMBL/GenBank/DDBJ databases">
        <title>Genomic investigation of the strawberry pathogen Phytophthora fragariae indicates pathogenicity is determined by transcriptional variation in three key races.</title>
        <authorList>
            <person name="Adams T.M."/>
            <person name="Armitage A.D."/>
            <person name="Sobczyk M.K."/>
            <person name="Bates H.J."/>
            <person name="Dunwell J.M."/>
            <person name="Nellist C.F."/>
            <person name="Harrison R.J."/>
        </authorList>
    </citation>
    <scope>NUCLEOTIDE SEQUENCE [LARGE SCALE GENOMIC DNA]</scope>
    <source>
        <strain evidence="4 7">SCRP324</strain>
        <strain evidence="5 6">SCRP333</strain>
    </source>
</reference>
<keyword evidence="6" id="KW-1185">Reference proteome</keyword>
<feature type="region of interest" description="Disordered" evidence="2">
    <location>
        <begin position="65"/>
        <end position="151"/>
    </location>
</feature>
<dbReference type="SUPFAM" id="SSF57756">
    <property type="entry name" value="Retrovirus zinc finger-like domains"/>
    <property type="match status" value="1"/>
</dbReference>
<keyword evidence="1" id="KW-0479">Metal-binding</keyword>
<evidence type="ECO:0000313" key="7">
    <source>
        <dbReference type="Proteomes" id="UP000435112"/>
    </source>
</evidence>
<accession>A0A6A3NTN9</accession>
<feature type="compositionally biased region" description="Basic and acidic residues" evidence="2">
    <location>
        <begin position="121"/>
        <end position="148"/>
    </location>
</feature>
<dbReference type="GO" id="GO:0008270">
    <property type="term" value="F:zinc ion binding"/>
    <property type="evidence" value="ECO:0007669"/>
    <property type="project" value="UniProtKB-KW"/>
</dbReference>
<feature type="region of interest" description="Disordered" evidence="2">
    <location>
        <begin position="1"/>
        <end position="38"/>
    </location>
</feature>
<evidence type="ECO:0000256" key="1">
    <source>
        <dbReference type="PROSITE-ProRule" id="PRU00047"/>
    </source>
</evidence>
<feature type="compositionally biased region" description="Basic and acidic residues" evidence="2">
    <location>
        <begin position="520"/>
        <end position="534"/>
    </location>
</feature>
<evidence type="ECO:0000313" key="5">
    <source>
        <dbReference type="EMBL" id="KAE9355506.1"/>
    </source>
</evidence>
<feature type="compositionally biased region" description="Acidic residues" evidence="2">
    <location>
        <begin position="447"/>
        <end position="462"/>
    </location>
</feature>
<name>A0A6A3NTN9_9STRA</name>
<feature type="domain" description="CCHC-type" evidence="3">
    <location>
        <begin position="511"/>
        <end position="527"/>
    </location>
</feature>
<feature type="compositionally biased region" description="Basic and acidic residues" evidence="2">
    <location>
        <begin position="397"/>
        <end position="419"/>
    </location>
</feature>
<feature type="compositionally biased region" description="Polar residues" evidence="2">
    <location>
        <begin position="476"/>
        <end position="489"/>
    </location>
</feature>
<dbReference type="SUPFAM" id="SSF47353">
    <property type="entry name" value="Retrovirus capsid dimerization domain-like"/>
    <property type="match status" value="1"/>
</dbReference>
<dbReference type="GO" id="GO:0003676">
    <property type="term" value="F:nucleic acid binding"/>
    <property type="evidence" value="ECO:0007669"/>
    <property type="project" value="InterPro"/>
</dbReference>
<keyword evidence="1" id="KW-0862">Zinc</keyword>
<gene>
    <name evidence="4" type="ORF">PR002_g2747</name>
    <name evidence="5" type="ORF">PR003_g2805</name>
</gene>
<dbReference type="OrthoDB" id="18186at2759"/>
<dbReference type="Pfam" id="PF00098">
    <property type="entry name" value="zf-CCHC"/>
    <property type="match status" value="1"/>
</dbReference>
<comment type="caution">
    <text evidence="4">The sequence shown here is derived from an EMBL/GenBank/DDBJ whole genome shotgun (WGS) entry which is preliminary data.</text>
</comment>
<evidence type="ECO:0000313" key="6">
    <source>
        <dbReference type="Proteomes" id="UP000434957"/>
    </source>
</evidence>
<dbReference type="Proteomes" id="UP000434957">
    <property type="component" value="Unassembled WGS sequence"/>
</dbReference>
<feature type="compositionally biased region" description="Acidic residues" evidence="2">
    <location>
        <begin position="105"/>
        <end position="115"/>
    </location>
</feature>
<feature type="region of interest" description="Disordered" evidence="2">
    <location>
        <begin position="397"/>
        <end position="554"/>
    </location>
</feature>
<dbReference type="Proteomes" id="UP000435112">
    <property type="component" value="Unassembled WGS sequence"/>
</dbReference>
<dbReference type="EMBL" id="QXFT01000092">
    <property type="protein sequence ID" value="KAE9355506.1"/>
    <property type="molecule type" value="Genomic_DNA"/>
</dbReference>
<organism evidence="4 7">
    <name type="scientific">Phytophthora rubi</name>
    <dbReference type="NCBI Taxonomy" id="129364"/>
    <lineage>
        <taxon>Eukaryota</taxon>
        <taxon>Sar</taxon>
        <taxon>Stramenopiles</taxon>
        <taxon>Oomycota</taxon>
        <taxon>Peronosporomycetes</taxon>
        <taxon>Peronosporales</taxon>
        <taxon>Peronosporaceae</taxon>
        <taxon>Phytophthora</taxon>
    </lineage>
</organism>
<feature type="compositionally biased region" description="Basic and acidic residues" evidence="2">
    <location>
        <begin position="544"/>
        <end position="554"/>
    </location>
</feature>
<dbReference type="AlphaFoldDB" id="A0A6A3NTN9"/>
<evidence type="ECO:0000259" key="3">
    <source>
        <dbReference type="PROSITE" id="PS50158"/>
    </source>
</evidence>
<keyword evidence="1" id="KW-0863">Zinc-finger</keyword>